<dbReference type="GO" id="GO:0061608">
    <property type="term" value="F:nuclear import signal receptor activity"/>
    <property type="evidence" value="ECO:0007669"/>
    <property type="project" value="InterPro"/>
</dbReference>
<evidence type="ECO:0000313" key="8">
    <source>
        <dbReference type="EMBL" id="CAG9310103.1"/>
    </source>
</evidence>
<dbReference type="InterPro" id="IPR032413">
    <property type="entry name" value="Arm_3"/>
</dbReference>
<dbReference type="Pfam" id="PF01749">
    <property type="entry name" value="IBB"/>
    <property type="match status" value="1"/>
</dbReference>
<keyword evidence="4 5" id="KW-0653">Protein transport</keyword>
<keyword evidence="3" id="KW-0677">Repeat</keyword>
<evidence type="ECO:0000256" key="1">
    <source>
        <dbReference type="ARBA" id="ARBA00010394"/>
    </source>
</evidence>
<evidence type="ECO:0000256" key="6">
    <source>
        <dbReference type="PROSITE-ProRule" id="PRU00259"/>
    </source>
</evidence>
<evidence type="ECO:0000256" key="3">
    <source>
        <dbReference type="ARBA" id="ARBA00022737"/>
    </source>
</evidence>
<dbReference type="GO" id="GO:0006606">
    <property type="term" value="P:protein import into nucleus"/>
    <property type="evidence" value="ECO:0007669"/>
    <property type="project" value="InterPro"/>
</dbReference>
<evidence type="ECO:0000313" key="9">
    <source>
        <dbReference type="Proteomes" id="UP001162131"/>
    </source>
</evidence>
<dbReference type="PROSITE" id="PS51214">
    <property type="entry name" value="IBB"/>
    <property type="match status" value="1"/>
</dbReference>
<evidence type="ECO:0000259" key="7">
    <source>
        <dbReference type="PROSITE" id="PS51214"/>
    </source>
</evidence>
<dbReference type="InterPro" id="IPR036975">
    <property type="entry name" value="Importin-a_IBB_sf"/>
</dbReference>
<gene>
    <name evidence="8" type="ORF">BSTOLATCC_MIC312</name>
</gene>
<dbReference type="EMBL" id="CAJZBQ010000001">
    <property type="protein sequence ID" value="CAG9310103.1"/>
    <property type="molecule type" value="Genomic_DNA"/>
</dbReference>
<keyword evidence="9" id="KW-1185">Reference proteome</keyword>
<dbReference type="Gene3D" id="1.20.5.690">
    <property type="entry name" value="Importin-alpha, importin-beta-binding domain"/>
    <property type="match status" value="1"/>
</dbReference>
<feature type="domain" description="IBB" evidence="7">
    <location>
        <begin position="1"/>
        <end position="57"/>
    </location>
</feature>
<dbReference type="InterPro" id="IPR011989">
    <property type="entry name" value="ARM-like"/>
</dbReference>
<name>A0AAU9IPA5_9CILI</name>
<evidence type="ECO:0000256" key="4">
    <source>
        <dbReference type="ARBA" id="ARBA00022927"/>
    </source>
</evidence>
<evidence type="ECO:0000256" key="5">
    <source>
        <dbReference type="PIRNR" id="PIRNR005673"/>
    </source>
</evidence>
<dbReference type="InterPro" id="IPR000225">
    <property type="entry name" value="Armadillo"/>
</dbReference>
<dbReference type="AlphaFoldDB" id="A0AAU9IPA5"/>
<comment type="caution">
    <text evidence="8">The sequence shown here is derived from an EMBL/GenBank/DDBJ whole genome shotgun (WGS) entry which is preliminary data.</text>
</comment>
<evidence type="ECO:0000256" key="2">
    <source>
        <dbReference type="ARBA" id="ARBA00022448"/>
    </source>
</evidence>
<reference evidence="8" key="1">
    <citation type="submission" date="2021-09" db="EMBL/GenBank/DDBJ databases">
        <authorList>
            <consortium name="AG Swart"/>
            <person name="Singh M."/>
            <person name="Singh A."/>
            <person name="Seah K."/>
            <person name="Emmerich C."/>
        </authorList>
    </citation>
    <scope>NUCLEOTIDE SEQUENCE</scope>
    <source>
        <strain evidence="8">ATCC30299</strain>
    </source>
</reference>
<accession>A0AAU9IPA5</accession>
<dbReference type="Pfam" id="PF00514">
    <property type="entry name" value="Arm"/>
    <property type="match status" value="2"/>
</dbReference>
<dbReference type="InterPro" id="IPR024931">
    <property type="entry name" value="Importin_alpha"/>
</dbReference>
<feature type="repeat" description="ARM" evidence="6">
    <location>
        <begin position="182"/>
        <end position="225"/>
    </location>
</feature>
<sequence length="528" mass="59688">MFLKINRIEERKQKYHTPPLVDELKRKRELTMIELRKKKRMEHIAKKRAKDTADGIVAQSACENSPDAIKFPESIVPEMLSEIDYRLTDLSLTPLQRFFVLISLIQNTDSNPLLALSVSTLRKVLSEDFNISPELILKTELLKKLVKCLEIDYEDLQFNASWCLTNLTSYSTELVADSVANGIIEALIKILSASKSDANYSQAAWCLGNIAGDSPKHQDLVYTSGSGELIIRKIANLRITRIGEVSILIWSLSNLLKGPSVSRIFISEFFEIVPKILSSEYEEVLRETMLCLYLISEGNRKLIIDAGIIPRIIEILIYEDPSLKVLTLRTLGIIAGGDSYDTNILLNYGIIDKISSSICSTKPEIKKEALWCLSNLCACESKKADKILFHPIMKSILDSLFHTHFQIRFEASFVITNLTASASHEALMKFMEGNILEVLSEQLENKDSRILLLILKTVFNLINVGSQMGKNENKINIKFDAAGGITRLEALQAHPNRQVYNKTIEILSKFFDAEEDLEMSKKLDFNFS</sequence>
<dbReference type="Gene3D" id="1.25.10.10">
    <property type="entry name" value="Leucine-rich Repeat Variant"/>
    <property type="match status" value="1"/>
</dbReference>
<dbReference type="PIRSF" id="PIRSF005673">
    <property type="entry name" value="Importin_alpha"/>
    <property type="match status" value="1"/>
</dbReference>
<dbReference type="SUPFAM" id="SSF48371">
    <property type="entry name" value="ARM repeat"/>
    <property type="match status" value="1"/>
</dbReference>
<dbReference type="PROSITE" id="PS50176">
    <property type="entry name" value="ARM_REPEAT"/>
    <property type="match status" value="1"/>
</dbReference>
<organism evidence="8 9">
    <name type="scientific">Blepharisma stoltei</name>
    <dbReference type="NCBI Taxonomy" id="1481888"/>
    <lineage>
        <taxon>Eukaryota</taxon>
        <taxon>Sar</taxon>
        <taxon>Alveolata</taxon>
        <taxon>Ciliophora</taxon>
        <taxon>Postciliodesmatophora</taxon>
        <taxon>Heterotrichea</taxon>
        <taxon>Heterotrichida</taxon>
        <taxon>Blepharismidae</taxon>
        <taxon>Blepharisma</taxon>
    </lineage>
</organism>
<proteinExistence type="inferred from homology"/>
<dbReference type="InterPro" id="IPR002652">
    <property type="entry name" value="Importin-a_IBB"/>
</dbReference>
<dbReference type="GO" id="GO:0005737">
    <property type="term" value="C:cytoplasm"/>
    <property type="evidence" value="ECO:0007669"/>
    <property type="project" value="InterPro"/>
</dbReference>
<dbReference type="PANTHER" id="PTHR23316">
    <property type="entry name" value="IMPORTIN ALPHA"/>
    <property type="match status" value="1"/>
</dbReference>
<comment type="similarity">
    <text evidence="1 5">Belongs to the importin alpha family.</text>
</comment>
<dbReference type="InterPro" id="IPR016024">
    <property type="entry name" value="ARM-type_fold"/>
</dbReference>
<protein>
    <recommendedName>
        <fullName evidence="5">Importin subunit alpha</fullName>
    </recommendedName>
</protein>
<dbReference type="Proteomes" id="UP001162131">
    <property type="component" value="Unassembled WGS sequence"/>
</dbReference>
<keyword evidence="2 5" id="KW-0813">Transport</keyword>
<dbReference type="Pfam" id="PF16186">
    <property type="entry name" value="Arm_3"/>
    <property type="match status" value="1"/>
</dbReference>
<dbReference type="SMART" id="SM00185">
    <property type="entry name" value="ARM"/>
    <property type="match status" value="5"/>
</dbReference>